<feature type="region of interest" description="Disordered" evidence="1">
    <location>
        <begin position="127"/>
        <end position="158"/>
    </location>
</feature>
<keyword evidence="3" id="KW-1185">Reference proteome</keyword>
<gene>
    <name evidence="2" type="ORF">mMyoMyo1_008198</name>
</gene>
<reference evidence="2 3" key="1">
    <citation type="journal article" date="2020" name="Nature">
        <title>Six reference-quality genomes reveal evolution of bat adaptations.</title>
        <authorList>
            <person name="Jebb D."/>
            <person name="Huang Z."/>
            <person name="Pippel M."/>
            <person name="Hughes G.M."/>
            <person name="Lavrichenko K."/>
            <person name="Devanna P."/>
            <person name="Winkler S."/>
            <person name="Jermiin L.S."/>
            <person name="Skirmuntt E.C."/>
            <person name="Katzourakis A."/>
            <person name="Burkitt-Gray L."/>
            <person name="Ray D.A."/>
            <person name="Sullivan K.A.M."/>
            <person name="Roscito J.G."/>
            <person name="Kirilenko B.M."/>
            <person name="Davalos L.M."/>
            <person name="Corthals A.P."/>
            <person name="Power M.L."/>
            <person name="Jones G."/>
            <person name="Ransome R.D."/>
            <person name="Dechmann D.K.N."/>
            <person name="Locatelli A.G."/>
            <person name="Puechmaille S.J."/>
            <person name="Fedrigo O."/>
            <person name="Jarvis E.D."/>
            <person name="Hiller M."/>
            <person name="Vernes S.C."/>
            <person name="Myers E.W."/>
            <person name="Teeling E.C."/>
        </authorList>
    </citation>
    <scope>NUCLEOTIDE SEQUENCE [LARGE SCALE GENOMIC DNA]</scope>
    <source>
        <strain evidence="2">MMyoMyo1</strain>
        <tissue evidence="2">Flight muscle</tissue>
    </source>
</reference>
<dbReference type="EMBL" id="JABWUV010000001">
    <property type="protein sequence ID" value="KAF6387760.1"/>
    <property type="molecule type" value="Genomic_DNA"/>
</dbReference>
<name>A0A7J8ANU0_MYOMY</name>
<dbReference type="Proteomes" id="UP000527355">
    <property type="component" value="Unassembled WGS sequence"/>
</dbReference>
<sequence>MPAGCLHAAPGHHPQAPHTSHLVFQPLSPSYCLKHALCRRQRVCPSAKLGEASPFSPKKGNPGATSLPGNLASPPGSPPAAPLTVPFPTEAIGTARRRPLSKVLPTHLSVAPPAIVFSLQGPCSPPVPTRTLGPWVPPDSPVLPRRAESGLQSPRPRN</sequence>
<feature type="region of interest" description="Disordered" evidence="1">
    <location>
        <begin position="50"/>
        <end position="92"/>
    </location>
</feature>
<accession>A0A7J8ANU0</accession>
<proteinExistence type="predicted"/>
<dbReference type="AlphaFoldDB" id="A0A7J8ANU0"/>
<comment type="caution">
    <text evidence="2">The sequence shown here is derived from an EMBL/GenBank/DDBJ whole genome shotgun (WGS) entry which is preliminary data.</text>
</comment>
<protein>
    <submittedName>
        <fullName evidence="2">Uncharacterized protein</fullName>
    </submittedName>
</protein>
<evidence type="ECO:0000313" key="3">
    <source>
        <dbReference type="Proteomes" id="UP000527355"/>
    </source>
</evidence>
<evidence type="ECO:0000313" key="2">
    <source>
        <dbReference type="EMBL" id="KAF6387760.1"/>
    </source>
</evidence>
<evidence type="ECO:0000256" key="1">
    <source>
        <dbReference type="SAM" id="MobiDB-lite"/>
    </source>
</evidence>
<organism evidence="2 3">
    <name type="scientific">Myotis myotis</name>
    <name type="common">Greater mouse-eared bat</name>
    <name type="synonym">Vespertilio myotis</name>
    <dbReference type="NCBI Taxonomy" id="51298"/>
    <lineage>
        <taxon>Eukaryota</taxon>
        <taxon>Metazoa</taxon>
        <taxon>Chordata</taxon>
        <taxon>Craniata</taxon>
        <taxon>Vertebrata</taxon>
        <taxon>Euteleostomi</taxon>
        <taxon>Mammalia</taxon>
        <taxon>Eutheria</taxon>
        <taxon>Laurasiatheria</taxon>
        <taxon>Chiroptera</taxon>
        <taxon>Yangochiroptera</taxon>
        <taxon>Vespertilionidae</taxon>
        <taxon>Myotis</taxon>
    </lineage>
</organism>